<evidence type="ECO:0000256" key="2">
    <source>
        <dbReference type="SAM" id="SignalP"/>
    </source>
</evidence>
<organism evidence="3 4">
    <name type="scientific">Hypsibius exemplaris</name>
    <name type="common">Freshwater tardigrade</name>
    <dbReference type="NCBI Taxonomy" id="2072580"/>
    <lineage>
        <taxon>Eukaryota</taxon>
        <taxon>Metazoa</taxon>
        <taxon>Ecdysozoa</taxon>
        <taxon>Tardigrada</taxon>
        <taxon>Eutardigrada</taxon>
        <taxon>Parachela</taxon>
        <taxon>Hypsibioidea</taxon>
        <taxon>Hypsibiidae</taxon>
        <taxon>Hypsibius</taxon>
    </lineage>
</organism>
<evidence type="ECO:0000256" key="1">
    <source>
        <dbReference type="SAM" id="MobiDB-lite"/>
    </source>
</evidence>
<dbReference type="AlphaFoldDB" id="A0A9X6NAX9"/>
<dbReference type="Proteomes" id="UP000192578">
    <property type="component" value="Unassembled WGS sequence"/>
</dbReference>
<feature type="region of interest" description="Disordered" evidence="1">
    <location>
        <begin position="100"/>
        <end position="141"/>
    </location>
</feature>
<evidence type="ECO:0000313" key="3">
    <source>
        <dbReference type="EMBL" id="OWA50650.1"/>
    </source>
</evidence>
<feature type="compositionally biased region" description="Polar residues" evidence="1">
    <location>
        <begin position="64"/>
        <end position="74"/>
    </location>
</feature>
<feature type="compositionally biased region" description="Low complexity" evidence="1">
    <location>
        <begin position="113"/>
        <end position="122"/>
    </location>
</feature>
<comment type="caution">
    <text evidence="3">The sequence shown here is derived from an EMBL/GenBank/DDBJ whole genome shotgun (WGS) entry which is preliminary data.</text>
</comment>
<feature type="region of interest" description="Disordered" evidence="1">
    <location>
        <begin position="281"/>
        <end position="301"/>
    </location>
</feature>
<keyword evidence="2" id="KW-0732">Signal</keyword>
<proteinExistence type="predicted"/>
<keyword evidence="4" id="KW-1185">Reference proteome</keyword>
<feature type="region of interest" description="Disordered" evidence="1">
    <location>
        <begin position="56"/>
        <end position="78"/>
    </location>
</feature>
<protein>
    <submittedName>
        <fullName evidence="3">Uncharacterized protein</fullName>
    </submittedName>
</protein>
<reference evidence="4" key="1">
    <citation type="submission" date="2017-01" db="EMBL/GenBank/DDBJ databases">
        <title>Comparative genomics of anhydrobiosis in the tardigrade Hypsibius dujardini.</title>
        <authorList>
            <person name="Yoshida Y."/>
            <person name="Koutsovoulos G."/>
            <person name="Laetsch D."/>
            <person name="Stevens L."/>
            <person name="Kumar S."/>
            <person name="Horikawa D."/>
            <person name="Ishino K."/>
            <person name="Komine S."/>
            <person name="Tomita M."/>
            <person name="Blaxter M."/>
            <person name="Arakawa K."/>
        </authorList>
    </citation>
    <scope>NUCLEOTIDE SEQUENCE [LARGE SCALE GENOMIC DNA]</scope>
    <source>
        <strain evidence="4">Z151</strain>
    </source>
</reference>
<evidence type="ECO:0000313" key="4">
    <source>
        <dbReference type="Proteomes" id="UP000192578"/>
    </source>
</evidence>
<accession>A0A9X6NAX9</accession>
<dbReference type="EMBL" id="MTYJ01000198">
    <property type="protein sequence ID" value="OWA50650.1"/>
    <property type="molecule type" value="Genomic_DNA"/>
</dbReference>
<feature type="chain" id="PRO_5040759761" evidence="2">
    <location>
        <begin position="24"/>
        <end position="301"/>
    </location>
</feature>
<gene>
    <name evidence="3" type="ORF">BV898_15160</name>
</gene>
<name>A0A9X6NAX9_HYPEX</name>
<feature type="signal peptide" evidence="2">
    <location>
        <begin position="1"/>
        <end position="23"/>
    </location>
</feature>
<sequence length="301" mass="32966">MDGSNHLRLALFCSAMLWASAVAAASYTVRTETQTWNSSTKRSKVEINIVVQDSTAGNEDYAKNPSSRDATTDSFPFLGDSRSTEDLVKAALQQFTREFTRSNRDFSTQSPESSRAARSSKGGSRKRKEPTTTSTETPTGEIGEDLTIATHCLFFTNCSYSCRTGCHSDRPKMQRTIPGSPKRHYSEYVCDREVTMNPQARWSEADGIIGKYFDTSRVNEVVASCAFYAAHWYECAGVADCSAGQQGFLTCAGAAPWKGYYEGSPAEGSGWRGNITIEAMNSPESGSRRKNGLTGISRTCK</sequence>